<dbReference type="PANTHER" id="PTHR43283:SF3">
    <property type="entry name" value="BETA-LACTAMASE FAMILY PROTEIN (AFU_ORTHOLOGUE AFUA_5G07500)"/>
    <property type="match status" value="1"/>
</dbReference>
<dbReference type="InterPro" id="IPR012338">
    <property type="entry name" value="Beta-lactam/transpept-like"/>
</dbReference>
<dbReference type="OrthoDB" id="9799367at2"/>
<dbReference type="AlphaFoldDB" id="A0A5C8KVZ3"/>
<keyword evidence="1" id="KW-0472">Membrane</keyword>
<feature type="transmembrane region" description="Helical" evidence="1">
    <location>
        <begin position="343"/>
        <end position="366"/>
    </location>
</feature>
<keyword evidence="1" id="KW-0812">Transmembrane</keyword>
<dbReference type="RefSeq" id="WP_147891331.1">
    <property type="nucleotide sequence ID" value="NZ_VRTS01000003.1"/>
</dbReference>
<gene>
    <name evidence="3" type="ORF">FU658_06490</name>
</gene>
<protein>
    <submittedName>
        <fullName evidence="3">Beta-lactamase family protein</fullName>
    </submittedName>
</protein>
<dbReference type="InterPro" id="IPR050789">
    <property type="entry name" value="Diverse_Enzym_Activities"/>
</dbReference>
<keyword evidence="4" id="KW-1185">Reference proteome</keyword>
<organism evidence="3 4">
    <name type="scientific">Alkalisalibacterium limincola</name>
    <dbReference type="NCBI Taxonomy" id="2699169"/>
    <lineage>
        <taxon>Bacteria</taxon>
        <taxon>Pseudomonadati</taxon>
        <taxon>Pseudomonadota</taxon>
        <taxon>Gammaproteobacteria</taxon>
        <taxon>Lysobacterales</taxon>
        <taxon>Lysobacteraceae</taxon>
        <taxon>Alkalisalibacterium</taxon>
    </lineage>
</organism>
<dbReference type="PANTHER" id="PTHR43283">
    <property type="entry name" value="BETA-LACTAMASE-RELATED"/>
    <property type="match status" value="1"/>
</dbReference>
<name>A0A5C8KVZ3_9GAMM</name>
<evidence type="ECO:0000313" key="3">
    <source>
        <dbReference type="EMBL" id="TXK64520.1"/>
    </source>
</evidence>
<dbReference type="Proteomes" id="UP000321248">
    <property type="component" value="Unassembled WGS sequence"/>
</dbReference>
<proteinExistence type="predicted"/>
<accession>A0A5C8KVZ3</accession>
<dbReference type="EMBL" id="VRTS01000003">
    <property type="protein sequence ID" value="TXK64520.1"/>
    <property type="molecule type" value="Genomic_DNA"/>
</dbReference>
<dbReference type="InterPro" id="IPR001466">
    <property type="entry name" value="Beta-lactam-related"/>
</dbReference>
<reference evidence="3 4" key="1">
    <citation type="submission" date="2019-08" db="EMBL/GenBank/DDBJ databases">
        <authorList>
            <person name="Karlyshev A.V."/>
        </authorList>
    </citation>
    <scope>NUCLEOTIDE SEQUENCE [LARGE SCALE GENOMIC DNA]</scope>
    <source>
        <strain evidence="3 4">Alg18-2.2</strain>
    </source>
</reference>
<dbReference type="SUPFAM" id="SSF56601">
    <property type="entry name" value="beta-lactamase/transpeptidase-like"/>
    <property type="match status" value="1"/>
</dbReference>
<feature type="domain" description="Beta-lactamase-related" evidence="2">
    <location>
        <begin position="2"/>
        <end position="312"/>
    </location>
</feature>
<dbReference type="Gene3D" id="3.40.710.10">
    <property type="entry name" value="DD-peptidase/beta-lactamase superfamily"/>
    <property type="match status" value="1"/>
</dbReference>
<comment type="caution">
    <text evidence="3">The sequence shown here is derived from an EMBL/GenBank/DDBJ whole genome shotgun (WGS) entry which is preliminary data.</text>
</comment>
<evidence type="ECO:0000256" key="1">
    <source>
        <dbReference type="SAM" id="Phobius"/>
    </source>
</evidence>
<feature type="transmembrane region" description="Helical" evidence="1">
    <location>
        <begin position="428"/>
        <end position="449"/>
    </location>
</feature>
<sequence>MEKLDIPGAALVVVRVEGVVHAKGYGRVSEDGGEVTPQTPIPLASITKSVTALVVMRLVESGQLELDAPVQRYLPWFRVADPDASADITLRHLLSQTSGLSTLSGRLSFGSTDISREALAEATRELAEEDLVAEPGTEFHYSNSNFTVLGAILEAVSGRTYEELVEEEVFAPLGMGRSFISVPAAEAHGMAGMHQYFFGRVVPVENLPYSRRVLPLGGLVSSAADLGRFARVLLNGGSLDGTRIISAEGVQEMFQPEVQIQDRVFYGLGWLIADVDPSRRVFHGGDGEGFTGTIALFPEEGWGYVVLINANSYSSGPNFQQLKQAVEKVLRGQEPAEVAPTIFIAPVIGLAALLFVQLIAAARTIFLLRRWRRHPDRRPRKAWIRWGWHVGLPLLASATIAVGVLVLLPHMFEIRLQGMLLFAPDVGYLVVAIGSIAIIWGILRTILVVRSLRSRTPRH</sequence>
<evidence type="ECO:0000259" key="2">
    <source>
        <dbReference type="Pfam" id="PF00144"/>
    </source>
</evidence>
<keyword evidence="1" id="KW-1133">Transmembrane helix</keyword>
<feature type="transmembrane region" description="Helical" evidence="1">
    <location>
        <begin position="386"/>
        <end position="408"/>
    </location>
</feature>
<dbReference type="Pfam" id="PF00144">
    <property type="entry name" value="Beta-lactamase"/>
    <property type="match status" value="1"/>
</dbReference>
<evidence type="ECO:0000313" key="4">
    <source>
        <dbReference type="Proteomes" id="UP000321248"/>
    </source>
</evidence>